<feature type="transmembrane region" description="Helical" evidence="8">
    <location>
        <begin position="76"/>
        <end position="96"/>
    </location>
</feature>
<keyword evidence="6 8" id="KW-0472">Membrane</keyword>
<evidence type="ECO:0000313" key="10">
    <source>
        <dbReference type="EMBL" id="GEO14837.1"/>
    </source>
</evidence>
<keyword evidence="3" id="KW-1003">Cell membrane</keyword>
<dbReference type="SUPFAM" id="SSF81452">
    <property type="entry name" value="Cytochrome c oxidase subunit III-like"/>
    <property type="match status" value="1"/>
</dbReference>
<evidence type="ECO:0000256" key="8">
    <source>
        <dbReference type="SAM" id="Phobius"/>
    </source>
</evidence>
<feature type="domain" description="Heme-copper oxidase subunit III family profile" evidence="9">
    <location>
        <begin position="37"/>
        <end position="210"/>
    </location>
</feature>
<evidence type="ECO:0000313" key="11">
    <source>
        <dbReference type="Proteomes" id="UP000321085"/>
    </source>
</evidence>
<comment type="subcellular location">
    <subcellularLocation>
        <location evidence="1 7">Cell membrane</location>
        <topology evidence="1 7">Multi-pass membrane protein</topology>
    </subcellularLocation>
</comment>
<dbReference type="Gene3D" id="1.20.120.80">
    <property type="entry name" value="Cytochrome c oxidase, subunit III, four-helix bundle"/>
    <property type="match status" value="1"/>
</dbReference>
<evidence type="ECO:0000256" key="5">
    <source>
        <dbReference type="ARBA" id="ARBA00022989"/>
    </source>
</evidence>
<comment type="similarity">
    <text evidence="2 7">Belongs to the cytochrome c oxidase subunit 3 family.</text>
</comment>
<protein>
    <submittedName>
        <fullName evidence="10">Cytochrome c oxidase subunit III</fullName>
    </submittedName>
</protein>
<keyword evidence="4 7" id="KW-0812">Transmembrane</keyword>
<evidence type="ECO:0000259" key="9">
    <source>
        <dbReference type="PROSITE" id="PS50253"/>
    </source>
</evidence>
<feature type="transmembrane region" description="Helical" evidence="8">
    <location>
        <begin position="145"/>
        <end position="170"/>
    </location>
</feature>
<dbReference type="Proteomes" id="UP000321085">
    <property type="component" value="Unassembled WGS sequence"/>
</dbReference>
<dbReference type="OrthoDB" id="7470475at2"/>
<sequence length="211" mass="24157">MTASPHQPLSTRLHHNVVLNVRRLPSYGHGSRSSQWWGIMGFCAAEGIGFVLAFGAYFYLVFINGVWPLSSKPPDIYTSTFHTALMLASLWPNYLARKYSEREDLLKVRRYLVIMSVLGAALLGLRVVEIALLHTKWDHNAYGSIVWLLLGFHTLHLVTDVVNTIVLTVLMFTRHGHGRRFNNVGQNADYWTFVVAAWIPLYVIVYLFPRW</sequence>
<reference evidence="10 11" key="1">
    <citation type="submission" date="2019-07" db="EMBL/GenBank/DDBJ databases">
        <title>Whole genome shotgun sequence of Microvirga aerophila NBRC 106136.</title>
        <authorList>
            <person name="Hosoyama A."/>
            <person name="Uohara A."/>
            <person name="Ohji S."/>
            <person name="Ichikawa N."/>
        </authorList>
    </citation>
    <scope>NUCLEOTIDE SEQUENCE [LARGE SCALE GENOMIC DNA]</scope>
    <source>
        <strain evidence="10 11">NBRC 106136</strain>
    </source>
</reference>
<dbReference type="RefSeq" id="WP_114187195.1">
    <property type="nucleotide sequence ID" value="NZ_BJYU01000031.1"/>
</dbReference>
<evidence type="ECO:0000256" key="4">
    <source>
        <dbReference type="ARBA" id="ARBA00022692"/>
    </source>
</evidence>
<dbReference type="GO" id="GO:0019646">
    <property type="term" value="P:aerobic electron transport chain"/>
    <property type="evidence" value="ECO:0007669"/>
    <property type="project" value="InterPro"/>
</dbReference>
<dbReference type="EMBL" id="BJYU01000031">
    <property type="protein sequence ID" value="GEO14837.1"/>
    <property type="molecule type" value="Genomic_DNA"/>
</dbReference>
<dbReference type="InterPro" id="IPR024791">
    <property type="entry name" value="Cyt_c/ubiquinol_Oxase_su3"/>
</dbReference>
<evidence type="ECO:0000256" key="1">
    <source>
        <dbReference type="ARBA" id="ARBA00004651"/>
    </source>
</evidence>
<keyword evidence="5 8" id="KW-1133">Transmembrane helix</keyword>
<keyword evidence="11" id="KW-1185">Reference proteome</keyword>
<dbReference type="InterPro" id="IPR035973">
    <property type="entry name" value="Cyt_c_oxidase_su3-like_sf"/>
</dbReference>
<name>A0A512BSQ2_9HYPH</name>
<feature type="transmembrane region" description="Helical" evidence="8">
    <location>
        <begin position="190"/>
        <end position="208"/>
    </location>
</feature>
<evidence type="ECO:0000256" key="2">
    <source>
        <dbReference type="ARBA" id="ARBA00010581"/>
    </source>
</evidence>
<organism evidence="10 11">
    <name type="scientific">Microvirga aerophila</name>
    <dbReference type="NCBI Taxonomy" id="670291"/>
    <lineage>
        <taxon>Bacteria</taxon>
        <taxon>Pseudomonadati</taxon>
        <taxon>Pseudomonadota</taxon>
        <taxon>Alphaproteobacteria</taxon>
        <taxon>Hyphomicrobiales</taxon>
        <taxon>Methylobacteriaceae</taxon>
        <taxon>Microvirga</taxon>
    </lineage>
</organism>
<dbReference type="GO" id="GO:0005886">
    <property type="term" value="C:plasma membrane"/>
    <property type="evidence" value="ECO:0007669"/>
    <property type="project" value="UniProtKB-SubCell"/>
</dbReference>
<dbReference type="AlphaFoldDB" id="A0A512BSQ2"/>
<gene>
    <name evidence="10" type="ORF">MAE02_25330</name>
</gene>
<feature type="transmembrane region" description="Helical" evidence="8">
    <location>
        <begin position="36"/>
        <end position="60"/>
    </location>
</feature>
<comment type="caution">
    <text evidence="10">The sequence shown here is derived from an EMBL/GenBank/DDBJ whole genome shotgun (WGS) entry which is preliminary data.</text>
</comment>
<evidence type="ECO:0000256" key="7">
    <source>
        <dbReference type="RuleBase" id="RU003376"/>
    </source>
</evidence>
<evidence type="ECO:0000256" key="6">
    <source>
        <dbReference type="ARBA" id="ARBA00023136"/>
    </source>
</evidence>
<feature type="transmembrane region" description="Helical" evidence="8">
    <location>
        <begin position="108"/>
        <end position="133"/>
    </location>
</feature>
<proteinExistence type="inferred from homology"/>
<evidence type="ECO:0000256" key="3">
    <source>
        <dbReference type="ARBA" id="ARBA00022475"/>
    </source>
</evidence>
<dbReference type="PROSITE" id="PS50253">
    <property type="entry name" value="COX3"/>
    <property type="match status" value="1"/>
</dbReference>
<dbReference type="InterPro" id="IPR013833">
    <property type="entry name" value="Cyt_c_oxidase_su3_a-hlx"/>
</dbReference>
<dbReference type="InterPro" id="IPR000298">
    <property type="entry name" value="Cyt_c_oxidase-like_su3"/>
</dbReference>
<accession>A0A512BSQ2</accession>
<dbReference type="PANTHER" id="PTHR11403:SF2">
    <property type="entry name" value="CYTOCHROME BO(3) UBIQUINOL OXIDASE SUBUNIT 3"/>
    <property type="match status" value="1"/>
</dbReference>
<dbReference type="PANTHER" id="PTHR11403">
    <property type="entry name" value="CYTOCHROME C OXIDASE SUBUNIT III"/>
    <property type="match status" value="1"/>
</dbReference>
<dbReference type="GO" id="GO:0004129">
    <property type="term" value="F:cytochrome-c oxidase activity"/>
    <property type="evidence" value="ECO:0007669"/>
    <property type="project" value="InterPro"/>
</dbReference>